<name>A0AA39K186_ARMTA</name>
<feature type="domain" description="Protein kinase" evidence="1">
    <location>
        <begin position="1"/>
        <end position="200"/>
    </location>
</feature>
<evidence type="ECO:0000313" key="2">
    <source>
        <dbReference type="EMBL" id="KAK0452721.1"/>
    </source>
</evidence>
<dbReference type="SUPFAM" id="SSF56112">
    <property type="entry name" value="Protein kinase-like (PK-like)"/>
    <property type="match status" value="1"/>
</dbReference>
<evidence type="ECO:0000259" key="1">
    <source>
        <dbReference type="PROSITE" id="PS50011"/>
    </source>
</evidence>
<dbReference type="GeneID" id="85357277"/>
<dbReference type="Gene3D" id="1.10.510.10">
    <property type="entry name" value="Transferase(Phosphotransferase) domain 1"/>
    <property type="match status" value="1"/>
</dbReference>
<evidence type="ECO:0000313" key="3">
    <source>
        <dbReference type="Proteomes" id="UP001175211"/>
    </source>
</evidence>
<protein>
    <recommendedName>
        <fullName evidence="1">Protein kinase domain-containing protein</fullName>
    </recommendedName>
</protein>
<comment type="caution">
    <text evidence="2">The sequence shown here is derived from an EMBL/GenBank/DDBJ whole genome shotgun (WGS) entry which is preliminary data.</text>
</comment>
<dbReference type="PROSITE" id="PS50011">
    <property type="entry name" value="PROTEIN_KINASE_DOM"/>
    <property type="match status" value="1"/>
</dbReference>
<organism evidence="2 3">
    <name type="scientific">Armillaria tabescens</name>
    <name type="common">Ringless honey mushroom</name>
    <name type="synonym">Agaricus tabescens</name>
    <dbReference type="NCBI Taxonomy" id="1929756"/>
    <lineage>
        <taxon>Eukaryota</taxon>
        <taxon>Fungi</taxon>
        <taxon>Dikarya</taxon>
        <taxon>Basidiomycota</taxon>
        <taxon>Agaricomycotina</taxon>
        <taxon>Agaricomycetes</taxon>
        <taxon>Agaricomycetidae</taxon>
        <taxon>Agaricales</taxon>
        <taxon>Marasmiineae</taxon>
        <taxon>Physalacriaceae</taxon>
        <taxon>Desarmillaria</taxon>
    </lineage>
</organism>
<gene>
    <name evidence="2" type="ORF">EV420DRAFT_1558159</name>
</gene>
<keyword evidence="3" id="KW-1185">Reference proteome</keyword>
<proteinExistence type="predicted"/>
<accession>A0AA39K186</accession>
<dbReference type="InterPro" id="IPR011009">
    <property type="entry name" value="Kinase-like_dom_sf"/>
</dbReference>
<dbReference type="EMBL" id="JAUEPS010000030">
    <property type="protein sequence ID" value="KAK0452721.1"/>
    <property type="molecule type" value="Genomic_DNA"/>
</dbReference>
<dbReference type="GO" id="GO:0004672">
    <property type="term" value="F:protein kinase activity"/>
    <property type="evidence" value="ECO:0007669"/>
    <property type="project" value="InterPro"/>
</dbReference>
<dbReference type="InterPro" id="IPR000719">
    <property type="entry name" value="Prot_kinase_dom"/>
</dbReference>
<sequence>MEEILDYLVQIFRDLDSDNILFNDLGARMEPDGNTQANVTWPFRSQFPIRYYITDFELAVCFDKDSDPASRKITGRMGEYAQEYALEMLVGDPYCPFKVDVWYLGQMLNNDMNTEVKGFIEKELKATREDASFDDVFGTYFAEDVLDMDKMYMSTGGAEWIPNIHNRIAYSLLVMIAQMQSSTPEQRPTLQELLDDITSLQLKLLP</sequence>
<dbReference type="AlphaFoldDB" id="A0AA39K186"/>
<reference evidence="2" key="1">
    <citation type="submission" date="2023-06" db="EMBL/GenBank/DDBJ databases">
        <authorList>
            <consortium name="Lawrence Berkeley National Laboratory"/>
            <person name="Ahrendt S."/>
            <person name="Sahu N."/>
            <person name="Indic B."/>
            <person name="Wong-Bajracharya J."/>
            <person name="Merenyi Z."/>
            <person name="Ke H.-M."/>
            <person name="Monk M."/>
            <person name="Kocsube S."/>
            <person name="Drula E."/>
            <person name="Lipzen A."/>
            <person name="Balint B."/>
            <person name="Henrissat B."/>
            <person name="Andreopoulos B."/>
            <person name="Martin F.M."/>
            <person name="Harder C.B."/>
            <person name="Rigling D."/>
            <person name="Ford K.L."/>
            <person name="Foster G.D."/>
            <person name="Pangilinan J."/>
            <person name="Papanicolaou A."/>
            <person name="Barry K."/>
            <person name="LaButti K."/>
            <person name="Viragh M."/>
            <person name="Koriabine M."/>
            <person name="Yan M."/>
            <person name="Riley R."/>
            <person name="Champramary S."/>
            <person name="Plett K.L."/>
            <person name="Tsai I.J."/>
            <person name="Slot J."/>
            <person name="Sipos G."/>
            <person name="Plett J."/>
            <person name="Nagy L.G."/>
            <person name="Grigoriev I.V."/>
        </authorList>
    </citation>
    <scope>NUCLEOTIDE SEQUENCE</scope>
    <source>
        <strain evidence="2">CCBAS 213</strain>
    </source>
</reference>
<dbReference type="RefSeq" id="XP_060328057.1">
    <property type="nucleotide sequence ID" value="XM_060473729.1"/>
</dbReference>
<dbReference type="GO" id="GO:0005524">
    <property type="term" value="F:ATP binding"/>
    <property type="evidence" value="ECO:0007669"/>
    <property type="project" value="InterPro"/>
</dbReference>
<dbReference type="Proteomes" id="UP001175211">
    <property type="component" value="Unassembled WGS sequence"/>
</dbReference>